<name>A0AAE0LKD5_9CHLO</name>
<dbReference type="EMBL" id="LGRX02000421">
    <property type="protein sequence ID" value="KAK3288631.1"/>
    <property type="molecule type" value="Genomic_DNA"/>
</dbReference>
<feature type="compositionally biased region" description="Basic and acidic residues" evidence="1">
    <location>
        <begin position="1257"/>
        <end position="1273"/>
    </location>
</feature>
<gene>
    <name evidence="2" type="ORF">CYMTET_3849</name>
</gene>
<keyword evidence="3" id="KW-1185">Reference proteome</keyword>
<evidence type="ECO:0000313" key="2">
    <source>
        <dbReference type="EMBL" id="KAK3288631.1"/>
    </source>
</evidence>
<organism evidence="2 3">
    <name type="scientific">Cymbomonas tetramitiformis</name>
    <dbReference type="NCBI Taxonomy" id="36881"/>
    <lineage>
        <taxon>Eukaryota</taxon>
        <taxon>Viridiplantae</taxon>
        <taxon>Chlorophyta</taxon>
        <taxon>Pyramimonadophyceae</taxon>
        <taxon>Pyramimonadales</taxon>
        <taxon>Pyramimonadaceae</taxon>
        <taxon>Cymbomonas</taxon>
    </lineage>
</organism>
<proteinExistence type="predicted"/>
<sequence length="1445" mass="165480">MEEDTADSVASRRRRTERIGDAQYRDAAVFTVTRSARDVFDQLEMEMTMDANGVPQQEGTYFERWPEMGSSALRRRFCAVDGGYIARIVKCDTGSDYSVHLDFGCYLNYTDDSNYIHRPKDFSDAAVHVRLFKKDFVERWNRAHPEMNEELRWIVSTSGNDLLGPRCGRYNAFRHLYFRYLCRSRRRSIPAYLRNYATDMRWMVSFAMMEHLHALRFARGLTTANAMRDDPVNAQEADRNDHSAHWTGHPRYKEHTWGPSCRAAPLMVATVGETVRRMSDAMEIARLTVAPEVEGIMVHDARSRTGRRGHRPSDRQRMDANDAYGGCFPAVCTFGWTAVRVGRSPLKELVTFRAPPVIKYFSGSRADTDDAEGPSREARDRQLMYRMTFQRIAPLTASNDATHEVHDPQERDDRVDSATRPRRALPLRVSGNAQRLVSEDAFVTSETFAESVEEALPTSDGPLDFIQRNTRKERRAVAGALYTWVGARAHEMAMIRVLMTGERVERNRLGNALQNRYRQHVPTAVARDVFCAPHVAAQFSLSRDNLWQIEGRYFRDAFPPIPSRLCVDSFTEPTPDMVAEGEDMAHLEGSLDTLCHVFAANADAAVRSFMQEQGHRLFDDATASGVEWSYVGTEYPVYNPYFTFYETRRTLSPPLIYETRADAVLHARRVGSGGRAADREGRVVIVEHKMLMEARKATSRILDVHTVRQCLTNAFVYYACVGILPSHCLVVFSTRRADYLDRPLRRQPQLRRTRQRTRLASHEAVQGETVAYVGLVRVDLTVRYQMRLFQRVLTSPFQDTKGHDAYYMDERHFLFSPHETTVDYDPEHARIHAFGESPSRAQSHDMPDIFCRDDVRCPEFAVTRMCVAIHEAHRRMWHSGGEPFADEDDARVRGANRFVPSRRSVDLALRDPNIRELELYAMHEGAEEDILPTLARNHSMRRGGSLQYNFGSARRVTPEAYRHFAVRYNLLDEYRKPDDFILGGIVSARLFGARANHPGVHGFALRVRPPAFPSARPVEPPRRMETRSVTTRRAAAGESITRVPRRDRYLETAVAQFDALRAPVTRNQAANAGRRYRMEPEENAVARERINEHLMRRSKEMATEFDQVDALTLFRRILAMRNPVDGRPQFAAYEDEPYNPAPKASRTRGARVAVFYRSFNRLLNQRVHAAVSALTATPSGHGWFSEVDSNTSHTRAQRFPHLSDRGSWTTFALNLLETDLRGYEGDSLRVDRGRNTTAHHVIDVVVDDIRDHLLGRDSVESHRQLDSTERPSRSDGQNEPSERDREAPAVSNAYNLIPNTWPPRQSESASQSWILNPVLYAAAGSDIRRTFPGLPIHIAHERNPELRAAWEALTASVRAYLVFHATENPTDGVVRPRDGSRHQEVSRWLVAYLHAHDRGHRYYVHAQDQEILFGMRRNNDDNERLLGIYRTRLQEMNLPVRHPDM</sequence>
<accession>A0AAE0LKD5</accession>
<dbReference type="Proteomes" id="UP001190700">
    <property type="component" value="Unassembled WGS sequence"/>
</dbReference>
<evidence type="ECO:0000313" key="3">
    <source>
        <dbReference type="Proteomes" id="UP001190700"/>
    </source>
</evidence>
<evidence type="ECO:0000256" key="1">
    <source>
        <dbReference type="SAM" id="MobiDB-lite"/>
    </source>
</evidence>
<feature type="region of interest" description="Disordered" evidence="1">
    <location>
        <begin position="397"/>
        <end position="421"/>
    </location>
</feature>
<reference evidence="2 3" key="1">
    <citation type="journal article" date="2015" name="Genome Biol. Evol.">
        <title>Comparative Genomics of a Bacterivorous Green Alga Reveals Evolutionary Causalities and Consequences of Phago-Mixotrophic Mode of Nutrition.</title>
        <authorList>
            <person name="Burns J.A."/>
            <person name="Paasch A."/>
            <person name="Narechania A."/>
            <person name="Kim E."/>
        </authorList>
    </citation>
    <scope>NUCLEOTIDE SEQUENCE [LARGE SCALE GENOMIC DNA]</scope>
    <source>
        <strain evidence="2 3">PLY_AMNH</strain>
    </source>
</reference>
<feature type="region of interest" description="Disordered" evidence="1">
    <location>
        <begin position="1014"/>
        <end position="1038"/>
    </location>
</feature>
<feature type="region of interest" description="Disordered" evidence="1">
    <location>
        <begin position="1257"/>
        <end position="1289"/>
    </location>
</feature>
<feature type="compositionally biased region" description="Basic and acidic residues" evidence="1">
    <location>
        <begin position="401"/>
        <end position="419"/>
    </location>
</feature>
<comment type="caution">
    <text evidence="2">The sequence shown here is derived from an EMBL/GenBank/DDBJ whole genome shotgun (WGS) entry which is preliminary data.</text>
</comment>
<protein>
    <submittedName>
        <fullName evidence="2">Uncharacterized protein</fullName>
    </submittedName>
</protein>